<evidence type="ECO:0008006" key="18">
    <source>
        <dbReference type="Google" id="ProtNLM"/>
    </source>
</evidence>
<evidence type="ECO:0000256" key="3">
    <source>
        <dbReference type="ARBA" id="ARBA00022490"/>
    </source>
</evidence>
<feature type="compositionally biased region" description="Polar residues" evidence="13">
    <location>
        <begin position="1161"/>
        <end position="1201"/>
    </location>
</feature>
<evidence type="ECO:0000256" key="10">
    <source>
        <dbReference type="ARBA" id="ARBA00022840"/>
    </source>
</evidence>
<evidence type="ECO:0000256" key="4">
    <source>
        <dbReference type="ARBA" id="ARBA00022723"/>
    </source>
</evidence>
<evidence type="ECO:0000256" key="13">
    <source>
        <dbReference type="SAM" id="MobiDB-lite"/>
    </source>
</evidence>
<dbReference type="Gene3D" id="2.40.30.230">
    <property type="match status" value="1"/>
</dbReference>
<comment type="similarity">
    <text evidence="2">Belongs to the DNA2/NAM7 helicase family.</text>
</comment>
<evidence type="ECO:0000259" key="15">
    <source>
        <dbReference type="PROSITE" id="PS51997"/>
    </source>
</evidence>
<evidence type="ECO:0000256" key="11">
    <source>
        <dbReference type="ARBA" id="ARBA00048432"/>
    </source>
</evidence>
<sequence>MDSQANNLYETASQPDTGNDAYTFLEFNTQGEEDFDYPEFQELSQPIRSTTSVWPTPSDSVSATEVPSSSEASQSAIKPRDRGSSSGINNSTGNNTSNNNSKETGVVEALAAGMSGLNFEDTGGDDEVFEYGKGDFTEHACRYCGVTNPACVVRCNVPSCRKWFCNSRGNTSGSHIVNHLVRAKHKEVCLHKDSPLGETILECYNCGCRNVFLLGFISAKTESVVVLLCREPCLSVNALKDMNWDLSQWCPLIDDRCFLQWLLKVQCAYISCTIIGFHISCSGILNLLQKQVPSEQEQLRARQITAQQINKIEELWKSNPDATLEDLEKPGVDDEPQPVALKYEDAYQYQNVFAPLIKLEADYDKMMKESQSKDNITIRWDIGLNKKRIAYFVFPKEDNELRLVPGDELRLRYSGDAAHPSWQSVGHVIKLTAQEEVALELGASQGVPVDVNHGFSVDFVWKSTSFDRMQGAMKTFAVDETSVSGPRETVGKVSQHQVALVGVGLCLLRAFSLGKNFCYPLKTMLSDIENWTGQKRMQSKWYIYHHLLGHEVEMQMVRNTLPRRFGAPGLPELNASQVFAVKSVLQKPISLIQGPPGTGKTVTSAAIVYHMAKQGQGQVLVCAPSNVAVDQLAEKISATGLKVVRLCAKSREAVSSPVEHLTLHYQVRHLDTSEKSELHKLQQLKDEQGELSSSDEKKYKALKRATEREISQSADVICCTCVGAGDPRLANFRFRQVLIDESTQATEPECLIPLVLGAKQVVLVGDHCQLGPVIMCKKAARAGLAQSLFERLVLLGVKPIRLQVQYRMHPALSEFPSNSFYEGTLQNGVTINERQSPGIDFPWPVPNRPMFFYVQMGQEEISASGTSYLNRTEAANVEKIVTTFLKSGVVPSQIGVITPYEGQRAYIVNYMSRNGALRQQLYKEIEVASVDSFQGREKDYIILSCVRSNEHQVGFQACLAYSSSCSTFLILLTLALFVLRMGIGFLNDPRRLNVALTRARYGIVILGNPKVLSKQPLWNGLLTHYKEHECLVEGPLNNLKQSMVQFQKPKKIYNERRLFYGGGPGIVPNDTFGSVTSSPTADRRGPRSRGPYMPPGPPNGAHKPGVHPSGYAMPRVPIPPYHGGPPSQPYAIPTRGAVHGPVGGVPQVPQPGSRGFGAGRGNSSAPIGSHLQHQQGTQPPIGSLASNFNFPSMENASSQPTLAGPLSQPGYVSNVTGQGPSQTYRDGFSMGGMSQDFLGDDFKSQGSHVPYNVAEFSTQASQGGYAVDYVTQGAQGGFPGSFLNQNSQAGYARFAPGNDYMSQEYMNHGSQGLFTQAAFSDQSQDDASPNHFGNFPNPLYSQPFAHYNSQPLNVQNPQQQHSSQQQAAQGSQNHKLHYNG</sequence>
<gene>
    <name evidence="16" type="ORF">DH2020_044008</name>
</gene>
<dbReference type="InterPro" id="IPR047187">
    <property type="entry name" value="SF1_C_Upf1"/>
</dbReference>
<dbReference type="InterPro" id="IPR027417">
    <property type="entry name" value="P-loop_NTPase"/>
</dbReference>
<feature type="compositionally biased region" description="Polar residues" evidence="13">
    <location>
        <begin position="42"/>
        <end position="76"/>
    </location>
</feature>
<comment type="caution">
    <text evidence="16">The sequence shown here is derived from an EMBL/GenBank/DDBJ whole genome shotgun (WGS) entry which is preliminary data.</text>
</comment>
<evidence type="ECO:0000256" key="7">
    <source>
        <dbReference type="ARBA" id="ARBA00022801"/>
    </source>
</evidence>
<dbReference type="Gene3D" id="6.10.140.1240">
    <property type="match status" value="1"/>
</dbReference>
<dbReference type="InterPro" id="IPR014001">
    <property type="entry name" value="Helicase_ATP-bd"/>
</dbReference>
<keyword evidence="8" id="KW-0347">Helicase</keyword>
<feature type="compositionally biased region" description="Polar residues" evidence="13">
    <location>
        <begin position="1071"/>
        <end position="1080"/>
    </location>
</feature>
<evidence type="ECO:0000259" key="14">
    <source>
        <dbReference type="PROSITE" id="PS51192"/>
    </source>
</evidence>
<organism evidence="16 17">
    <name type="scientific">Rehmannia glutinosa</name>
    <name type="common">Chinese foxglove</name>
    <dbReference type="NCBI Taxonomy" id="99300"/>
    <lineage>
        <taxon>Eukaryota</taxon>
        <taxon>Viridiplantae</taxon>
        <taxon>Streptophyta</taxon>
        <taxon>Embryophyta</taxon>
        <taxon>Tracheophyta</taxon>
        <taxon>Spermatophyta</taxon>
        <taxon>Magnoliopsida</taxon>
        <taxon>eudicotyledons</taxon>
        <taxon>Gunneridae</taxon>
        <taxon>Pentapetalae</taxon>
        <taxon>asterids</taxon>
        <taxon>lamiids</taxon>
        <taxon>Lamiales</taxon>
        <taxon>Orobanchaceae</taxon>
        <taxon>Rehmannieae</taxon>
        <taxon>Rehmannia</taxon>
    </lineage>
</organism>
<dbReference type="Pfam" id="PF04851">
    <property type="entry name" value="ResIII"/>
    <property type="match status" value="1"/>
</dbReference>
<reference evidence="16 17" key="1">
    <citation type="journal article" date="2021" name="Comput. Struct. Biotechnol. J.">
        <title>De novo genome assembly of the potent medicinal plant Rehmannia glutinosa using nanopore technology.</title>
        <authorList>
            <person name="Ma L."/>
            <person name="Dong C."/>
            <person name="Song C."/>
            <person name="Wang X."/>
            <person name="Zheng X."/>
            <person name="Niu Y."/>
            <person name="Chen S."/>
            <person name="Feng W."/>
        </authorList>
    </citation>
    <scope>NUCLEOTIDE SEQUENCE [LARGE SCALE GENOMIC DNA]</scope>
    <source>
        <strain evidence="16">DH-2019</strain>
    </source>
</reference>
<evidence type="ECO:0000256" key="5">
    <source>
        <dbReference type="ARBA" id="ARBA00022741"/>
    </source>
</evidence>
<protein>
    <recommendedName>
        <fullName evidence="18">Regulator of nonsense transcripts 1-like protein</fullName>
    </recommendedName>
</protein>
<keyword evidence="10" id="KW-0067">ATP-binding</keyword>
<dbReference type="InterPro" id="IPR018999">
    <property type="entry name" value="UPF1_CH/ZBD"/>
</dbReference>
<evidence type="ECO:0000256" key="9">
    <source>
        <dbReference type="ARBA" id="ARBA00022833"/>
    </source>
</evidence>
<feature type="domain" description="Helicase ATP-binding" evidence="14">
    <location>
        <begin position="581"/>
        <end position="713"/>
    </location>
</feature>
<comment type="caution">
    <text evidence="12">Lacks conserved residue(s) required for the propagation of feature annotation.</text>
</comment>
<dbReference type="PANTHER" id="PTHR10887">
    <property type="entry name" value="DNA2/NAM7 HELICASE FAMILY"/>
    <property type="match status" value="1"/>
</dbReference>
<dbReference type="Pfam" id="PF09416">
    <property type="entry name" value="UPF1_Zn_bind"/>
    <property type="match status" value="1"/>
</dbReference>
<feature type="compositionally biased region" description="Polar residues" evidence="13">
    <location>
        <begin position="1"/>
        <end position="17"/>
    </location>
</feature>
<evidence type="ECO:0000256" key="8">
    <source>
        <dbReference type="ARBA" id="ARBA00022806"/>
    </source>
</evidence>
<dbReference type="PANTHER" id="PTHR10887:SF364">
    <property type="entry name" value="REGULATOR OF NONSENSE TRANSCRIPTS 1"/>
    <property type="match status" value="1"/>
</dbReference>
<dbReference type="CDD" id="cd21400">
    <property type="entry name" value="ZBD_UPF1-like"/>
    <property type="match status" value="1"/>
</dbReference>
<keyword evidence="3" id="KW-0963">Cytoplasm</keyword>
<feature type="domain" description="Upf1" evidence="15">
    <location>
        <begin position="133"/>
        <end position="319"/>
    </location>
</feature>
<feature type="region of interest" description="Disordered" evidence="13">
    <location>
        <begin position="1070"/>
        <end position="1220"/>
    </location>
</feature>
<dbReference type="InterPro" id="IPR040812">
    <property type="entry name" value="UPF1_1B_dom"/>
</dbReference>
<dbReference type="Pfam" id="PF13086">
    <property type="entry name" value="AAA_11"/>
    <property type="match status" value="1"/>
</dbReference>
<evidence type="ECO:0000256" key="2">
    <source>
        <dbReference type="ARBA" id="ARBA00007913"/>
    </source>
</evidence>
<keyword evidence="9 12" id="KW-0862">Zinc</keyword>
<dbReference type="InterPro" id="IPR041677">
    <property type="entry name" value="DNA2/NAM7_AAA_11"/>
</dbReference>
<feature type="region of interest" description="Disordered" evidence="13">
    <location>
        <begin position="1320"/>
        <end position="1380"/>
    </location>
</feature>
<dbReference type="CDD" id="cd18039">
    <property type="entry name" value="DEXXQc_UPF1"/>
    <property type="match status" value="1"/>
</dbReference>
<feature type="region of interest" description="Disordered" evidence="13">
    <location>
        <begin position="1"/>
        <end position="101"/>
    </location>
</feature>
<evidence type="ECO:0000256" key="12">
    <source>
        <dbReference type="PROSITE-ProRule" id="PRU01341"/>
    </source>
</evidence>
<evidence type="ECO:0000256" key="1">
    <source>
        <dbReference type="ARBA" id="ARBA00004496"/>
    </source>
</evidence>
<dbReference type="Pfam" id="PF13087">
    <property type="entry name" value="AAA_12"/>
    <property type="match status" value="1"/>
</dbReference>
<keyword evidence="17" id="KW-1185">Reference proteome</keyword>
<dbReference type="Gene3D" id="3.40.50.300">
    <property type="entry name" value="P-loop containing nucleotide triphosphate hydrolases"/>
    <property type="match status" value="2"/>
</dbReference>
<dbReference type="InterPro" id="IPR045055">
    <property type="entry name" value="DNA2/NAM7-like"/>
</dbReference>
<evidence type="ECO:0000313" key="16">
    <source>
        <dbReference type="EMBL" id="KAK6122247.1"/>
    </source>
</evidence>
<comment type="subcellular location">
    <subcellularLocation>
        <location evidence="1">Cytoplasm</location>
    </subcellularLocation>
</comment>
<dbReference type="CDD" id="cd21407">
    <property type="entry name" value="1B_UPF1-like"/>
    <property type="match status" value="1"/>
</dbReference>
<comment type="catalytic activity">
    <reaction evidence="11">
        <text>ATP + H2O = ADP + phosphate + H(+)</text>
        <dbReference type="Rhea" id="RHEA:13065"/>
        <dbReference type="ChEBI" id="CHEBI:15377"/>
        <dbReference type="ChEBI" id="CHEBI:15378"/>
        <dbReference type="ChEBI" id="CHEBI:30616"/>
        <dbReference type="ChEBI" id="CHEBI:43474"/>
        <dbReference type="ChEBI" id="CHEBI:456216"/>
        <dbReference type="EC" id="3.6.4.12"/>
    </reaction>
    <physiologicalReaction direction="left-to-right" evidence="11">
        <dbReference type="Rhea" id="RHEA:13066"/>
    </physiologicalReaction>
</comment>
<feature type="compositionally biased region" description="Low complexity" evidence="13">
    <location>
        <begin position="1138"/>
        <end position="1152"/>
    </location>
</feature>
<keyword evidence="6 12" id="KW-0863">Zinc-finger</keyword>
<dbReference type="InterPro" id="IPR006935">
    <property type="entry name" value="Helicase/UvrB_N"/>
</dbReference>
<keyword evidence="4 12" id="KW-0479">Metal-binding</keyword>
<dbReference type="InterPro" id="IPR041679">
    <property type="entry name" value="DNA2/NAM7-like_C"/>
</dbReference>
<feature type="compositionally biased region" description="Pro residues" evidence="13">
    <location>
        <begin position="1116"/>
        <end position="1128"/>
    </location>
</feature>
<evidence type="ECO:0000256" key="6">
    <source>
        <dbReference type="ARBA" id="ARBA00022771"/>
    </source>
</evidence>
<feature type="compositionally biased region" description="Low complexity" evidence="13">
    <location>
        <begin position="1355"/>
        <end position="1373"/>
    </location>
</feature>
<evidence type="ECO:0000313" key="17">
    <source>
        <dbReference type="Proteomes" id="UP001318860"/>
    </source>
</evidence>
<dbReference type="EMBL" id="JABTTQ020002729">
    <property type="protein sequence ID" value="KAK6122247.1"/>
    <property type="molecule type" value="Genomic_DNA"/>
</dbReference>
<keyword evidence="5" id="KW-0547">Nucleotide-binding</keyword>
<dbReference type="SUPFAM" id="SSF52540">
    <property type="entry name" value="P-loop containing nucleoside triphosphate hydrolases"/>
    <property type="match status" value="1"/>
</dbReference>
<dbReference type="PROSITE" id="PS51997">
    <property type="entry name" value="UPF1_CH_RICH"/>
    <property type="match status" value="1"/>
</dbReference>
<feature type="compositionally biased region" description="Low complexity" evidence="13">
    <location>
        <begin position="84"/>
        <end position="101"/>
    </location>
</feature>
<dbReference type="PROSITE" id="PS51192">
    <property type="entry name" value="HELICASE_ATP_BIND_1"/>
    <property type="match status" value="1"/>
</dbReference>
<accession>A0ABR0UIV9</accession>
<dbReference type="Proteomes" id="UP001318860">
    <property type="component" value="Unassembled WGS sequence"/>
</dbReference>
<keyword evidence="7" id="KW-0378">Hydrolase</keyword>
<dbReference type="CDD" id="cd18808">
    <property type="entry name" value="SF1_C_Upf1"/>
    <property type="match status" value="1"/>
</dbReference>
<name>A0ABR0UIV9_REHGL</name>
<feature type="compositionally biased region" description="Polar residues" evidence="13">
    <location>
        <begin position="1210"/>
        <end position="1220"/>
    </location>
</feature>
<proteinExistence type="inferred from homology"/>
<dbReference type="Pfam" id="PF18141">
    <property type="entry name" value="UPF1_1B_dom"/>
    <property type="match status" value="1"/>
</dbReference>
<feature type="region of interest" description="C4" evidence="12">
    <location>
        <begin position="203"/>
        <end position="233"/>
    </location>
</feature>